<name>A0A8J5UNF5_9HYME</name>
<comment type="caution">
    <text evidence="9">The sequence shown here is derived from an EMBL/GenBank/DDBJ whole genome shotgun (WGS) entry which is preliminary data.</text>
</comment>
<dbReference type="EMBL" id="JAAOIC020000072">
    <property type="protein sequence ID" value="KAG8033932.1"/>
    <property type="molecule type" value="Genomic_DNA"/>
</dbReference>
<comment type="function">
    <text evidence="1">Histones H1 are necessary for the condensation of nucleosome chains into higher-order structures.</text>
</comment>
<dbReference type="GO" id="GO:0030261">
    <property type="term" value="P:chromosome condensation"/>
    <property type="evidence" value="ECO:0007669"/>
    <property type="project" value="TreeGrafter"/>
</dbReference>
<dbReference type="GO" id="GO:0000786">
    <property type="term" value="C:nucleosome"/>
    <property type="evidence" value="ECO:0007669"/>
    <property type="project" value="InterPro"/>
</dbReference>
<gene>
    <name evidence="9" type="ORF">G9C98_008413</name>
</gene>
<dbReference type="Proteomes" id="UP000729913">
    <property type="component" value="Unassembled WGS sequence"/>
</dbReference>
<evidence type="ECO:0000256" key="2">
    <source>
        <dbReference type="ARBA" id="ARBA00004123"/>
    </source>
</evidence>
<reference evidence="9" key="2">
    <citation type="submission" date="2021-04" db="EMBL/GenBank/DDBJ databases">
        <title>Genome-wide patterns of bracovirus chromosomal integration into multiple host tissues during parasitism.</title>
        <authorList>
            <person name="Chebbi M.A.C."/>
        </authorList>
    </citation>
    <scope>NUCLEOTIDE SEQUENCE</scope>
    <source>
        <tissue evidence="9">Whole body</tissue>
    </source>
</reference>
<dbReference type="CDD" id="cd00073">
    <property type="entry name" value="H15"/>
    <property type="match status" value="1"/>
</dbReference>
<evidence type="ECO:0000256" key="7">
    <source>
        <dbReference type="SAM" id="MobiDB-lite"/>
    </source>
</evidence>
<dbReference type="FunFam" id="1.10.10.10:FF:000140">
    <property type="entry name" value="Histone H1.0"/>
    <property type="match status" value="1"/>
</dbReference>
<dbReference type="PANTHER" id="PTHR11467:SF20">
    <property type="entry name" value="H15 DOMAIN-CONTAINING PROTEIN-RELATED"/>
    <property type="match status" value="1"/>
</dbReference>
<evidence type="ECO:0000256" key="4">
    <source>
        <dbReference type="ARBA" id="ARBA00022454"/>
    </source>
</evidence>
<evidence type="ECO:0000313" key="9">
    <source>
        <dbReference type="EMBL" id="KAG8033932.1"/>
    </source>
</evidence>
<dbReference type="Pfam" id="PF00538">
    <property type="entry name" value="Linker_histone"/>
    <property type="match status" value="1"/>
</dbReference>
<dbReference type="GO" id="GO:0031492">
    <property type="term" value="F:nucleosomal DNA binding"/>
    <property type="evidence" value="ECO:0007669"/>
    <property type="project" value="TreeGrafter"/>
</dbReference>
<dbReference type="AlphaFoldDB" id="A0A8J5UNF5"/>
<evidence type="ECO:0000313" key="10">
    <source>
        <dbReference type="Proteomes" id="UP000729913"/>
    </source>
</evidence>
<keyword evidence="5" id="KW-0238">DNA-binding</keyword>
<protein>
    <recommendedName>
        <fullName evidence="8">H15 domain-containing protein</fullName>
    </recommendedName>
</protein>
<keyword evidence="10" id="KW-1185">Reference proteome</keyword>
<dbReference type="PANTHER" id="PTHR11467">
    <property type="entry name" value="HISTONE H1"/>
    <property type="match status" value="1"/>
</dbReference>
<evidence type="ECO:0000256" key="1">
    <source>
        <dbReference type="ARBA" id="ARBA00002809"/>
    </source>
</evidence>
<dbReference type="InterPro" id="IPR005818">
    <property type="entry name" value="Histone_H1/H5_H15"/>
</dbReference>
<evidence type="ECO:0000259" key="8">
    <source>
        <dbReference type="PROSITE" id="PS51504"/>
    </source>
</evidence>
<keyword evidence="6" id="KW-0539">Nucleus</keyword>
<sequence length="806" mass="92504">MNESRSSSRNKLKIAVKPTLRASTKSKPTKSKEPAKLKPRMKKSLPSKVQKTLKSHPSTSNMVNEAIENLNNRRHGSSLQAIKKYVYANYQLDPVKTAPLIRRYLKKAVSEGTLVQTKGRGSSGSFKMPVADCQFVELHFNEHTKSDNLKITIQSITGKIIKILNLYEASGFLADFSTPVYLSHVQSYKSIRRLIKVANYNFTQTTISGVAPNLGYMTFFHDISKLASLLYLFKGPLDFSLEGNIGDYVLRRLPSNINDGYFQYVYVQLLENKDDTSSSSEEWKMVTVPPPELFNLSTPIKQVYAQILVLLDLESNFNKPLEELMKLVLMFYNRIDMFYSSFKSPMIRISIKGIVIPELNELTDWVYNRKEFFDIKSHNIVNLMTEREILTSSVTNPKVSRIETLSNHRICDDDGPSVIAFFHINYQGGHVDDCKFVNLRFEDHKARNLKVSIVFNGEVLETLDLKESDGLLADFSTPVVSFTNKMDKNCEAYEFNQSSIAQFAPNLGYFTLYRDHSKMAALVYSFRKPTDFSLEGNIGHYVLRHLPDSKYNFRYIFIKLLDAYQAFPHAAHEVGTEQKFDLAATHLDTIVVEMIVVLDSEESNRTPTEMIKRVLMYYNYIDMLYCNFKRPIILLKIQKIMISTLALGTPNSKYLTSSDINSFKNFFEQQKKQIGLSNHQIVSVMTERLVLLSNNPVKVTQAMILNKRKICETSDKPMIIFALTVDRQAGHGIWVSQIFSVFGTDHFDEDMKKECRNFTVNVQSDNLNLMTLWPSCVTREYSNYFKTNFCSRYAVKTDLETKINKI</sequence>
<reference evidence="9" key="1">
    <citation type="submission" date="2020-03" db="EMBL/GenBank/DDBJ databases">
        <authorList>
            <person name="Chebbi M.A."/>
            <person name="Drezen J.M."/>
        </authorList>
    </citation>
    <scope>NUCLEOTIDE SEQUENCE</scope>
    <source>
        <tissue evidence="9">Whole body</tissue>
    </source>
</reference>
<dbReference type="GO" id="GO:0005634">
    <property type="term" value="C:nucleus"/>
    <property type="evidence" value="ECO:0007669"/>
    <property type="project" value="UniProtKB-SubCell"/>
</dbReference>
<keyword evidence="4" id="KW-0158">Chromosome</keyword>
<evidence type="ECO:0000256" key="5">
    <source>
        <dbReference type="ARBA" id="ARBA00023125"/>
    </source>
</evidence>
<organism evidence="9 10">
    <name type="scientific">Cotesia typhae</name>
    <dbReference type="NCBI Taxonomy" id="2053667"/>
    <lineage>
        <taxon>Eukaryota</taxon>
        <taxon>Metazoa</taxon>
        <taxon>Ecdysozoa</taxon>
        <taxon>Arthropoda</taxon>
        <taxon>Hexapoda</taxon>
        <taxon>Insecta</taxon>
        <taxon>Pterygota</taxon>
        <taxon>Neoptera</taxon>
        <taxon>Endopterygota</taxon>
        <taxon>Hymenoptera</taxon>
        <taxon>Apocrita</taxon>
        <taxon>Ichneumonoidea</taxon>
        <taxon>Braconidae</taxon>
        <taxon>Microgastrinae</taxon>
        <taxon>Cotesia</taxon>
    </lineage>
</organism>
<proteinExistence type="predicted"/>
<dbReference type="GO" id="GO:0003690">
    <property type="term" value="F:double-stranded DNA binding"/>
    <property type="evidence" value="ECO:0007669"/>
    <property type="project" value="TreeGrafter"/>
</dbReference>
<feature type="compositionally biased region" description="Polar residues" evidence="7">
    <location>
        <begin position="47"/>
        <end position="59"/>
    </location>
</feature>
<feature type="domain" description="H15" evidence="8">
    <location>
        <begin position="55"/>
        <end position="130"/>
    </location>
</feature>
<feature type="region of interest" description="Disordered" evidence="7">
    <location>
        <begin position="1"/>
        <end position="59"/>
    </location>
</feature>
<evidence type="ECO:0000256" key="6">
    <source>
        <dbReference type="ARBA" id="ARBA00023242"/>
    </source>
</evidence>
<dbReference type="GO" id="GO:0045910">
    <property type="term" value="P:negative regulation of DNA recombination"/>
    <property type="evidence" value="ECO:0007669"/>
    <property type="project" value="TreeGrafter"/>
</dbReference>
<evidence type="ECO:0000256" key="3">
    <source>
        <dbReference type="ARBA" id="ARBA00004286"/>
    </source>
</evidence>
<comment type="subcellular location">
    <subcellularLocation>
        <location evidence="3">Chromosome</location>
    </subcellularLocation>
    <subcellularLocation>
        <location evidence="2">Nucleus</location>
    </subcellularLocation>
</comment>
<dbReference type="OrthoDB" id="7697662at2759"/>
<dbReference type="GO" id="GO:0006334">
    <property type="term" value="P:nucleosome assembly"/>
    <property type="evidence" value="ECO:0007669"/>
    <property type="project" value="InterPro"/>
</dbReference>
<dbReference type="PROSITE" id="PS51504">
    <property type="entry name" value="H15"/>
    <property type="match status" value="1"/>
</dbReference>
<dbReference type="SMART" id="SM00526">
    <property type="entry name" value="H15"/>
    <property type="match status" value="1"/>
</dbReference>
<accession>A0A8J5UNF5</accession>